<evidence type="ECO:0000313" key="9">
    <source>
        <dbReference type="Proteomes" id="UP000824469"/>
    </source>
</evidence>
<dbReference type="SMART" id="SM00220">
    <property type="entry name" value="S_TKc"/>
    <property type="match status" value="1"/>
</dbReference>
<evidence type="ECO:0000256" key="2">
    <source>
        <dbReference type="ARBA" id="ARBA00022454"/>
    </source>
</evidence>
<dbReference type="InterPro" id="IPR003323">
    <property type="entry name" value="OTU_dom"/>
</dbReference>
<feature type="non-terminal residue" evidence="8">
    <location>
        <position position="1"/>
    </location>
</feature>
<dbReference type="PROSITE" id="PS50802">
    <property type="entry name" value="OTU"/>
    <property type="match status" value="1"/>
</dbReference>
<dbReference type="InterPro" id="IPR015661">
    <property type="entry name" value="Bub1/Mad3"/>
</dbReference>
<dbReference type="EMBL" id="JAHRHJ020000008">
    <property type="protein sequence ID" value="KAH9306424.1"/>
    <property type="molecule type" value="Genomic_DNA"/>
</dbReference>
<dbReference type="PANTHER" id="PTHR14030">
    <property type="entry name" value="MITOTIC CHECKPOINT SERINE/THREONINE-PROTEIN KINASE BUB1"/>
    <property type="match status" value="1"/>
</dbReference>
<dbReference type="SMART" id="SM00777">
    <property type="entry name" value="Mad3_BUB1_I"/>
    <property type="match status" value="1"/>
</dbReference>
<dbReference type="Pfam" id="PF08311">
    <property type="entry name" value="Mad3_BUB1_I"/>
    <property type="match status" value="1"/>
</dbReference>
<evidence type="ECO:0000259" key="7">
    <source>
        <dbReference type="PROSITE" id="PS51489"/>
    </source>
</evidence>
<dbReference type="AlphaFoldDB" id="A0AA38KJJ2"/>
<dbReference type="GO" id="GO:0007094">
    <property type="term" value="P:mitotic spindle assembly checkpoint signaling"/>
    <property type="evidence" value="ECO:0007669"/>
    <property type="project" value="InterPro"/>
</dbReference>
<dbReference type="GO" id="GO:0051754">
    <property type="term" value="P:meiotic sister chromatid cohesion, centromeric"/>
    <property type="evidence" value="ECO:0007669"/>
    <property type="project" value="TreeGrafter"/>
</dbReference>
<dbReference type="InterPro" id="IPR008271">
    <property type="entry name" value="Ser/Thr_kinase_AS"/>
</dbReference>
<comment type="subcellular location">
    <subcellularLocation>
        <location evidence="1">Chromosome</location>
        <location evidence="1">Centromere</location>
        <location evidence="1">Kinetochore</location>
    </subcellularLocation>
</comment>
<dbReference type="PANTHER" id="PTHR14030:SF4">
    <property type="entry name" value="BUB1 KINASE, ISOFORM A-RELATED"/>
    <property type="match status" value="1"/>
</dbReference>
<evidence type="ECO:0000259" key="6">
    <source>
        <dbReference type="PROSITE" id="PS50802"/>
    </source>
</evidence>
<keyword evidence="9" id="KW-1185">Reference proteome</keyword>
<dbReference type="Proteomes" id="UP000824469">
    <property type="component" value="Unassembled WGS sequence"/>
</dbReference>
<evidence type="ECO:0000256" key="1">
    <source>
        <dbReference type="ARBA" id="ARBA00004629"/>
    </source>
</evidence>
<dbReference type="InterPro" id="IPR011009">
    <property type="entry name" value="Kinase-like_dom_sf"/>
</dbReference>
<organism evidence="8 9">
    <name type="scientific">Taxus chinensis</name>
    <name type="common">Chinese yew</name>
    <name type="synonym">Taxus wallichiana var. chinensis</name>
    <dbReference type="NCBI Taxonomy" id="29808"/>
    <lineage>
        <taxon>Eukaryota</taxon>
        <taxon>Viridiplantae</taxon>
        <taxon>Streptophyta</taxon>
        <taxon>Embryophyta</taxon>
        <taxon>Tracheophyta</taxon>
        <taxon>Spermatophyta</taxon>
        <taxon>Pinopsida</taxon>
        <taxon>Pinidae</taxon>
        <taxon>Conifers II</taxon>
        <taxon>Cupressales</taxon>
        <taxon>Taxaceae</taxon>
        <taxon>Taxus</taxon>
    </lineage>
</organism>
<dbReference type="OMA" id="KSPFKRY"/>
<dbReference type="SUPFAM" id="SSF56112">
    <property type="entry name" value="Protein kinase-like (PK-like)"/>
    <property type="match status" value="1"/>
</dbReference>
<dbReference type="PROSITE" id="PS00108">
    <property type="entry name" value="PROTEIN_KINASE_ST"/>
    <property type="match status" value="1"/>
</dbReference>
<protein>
    <recommendedName>
        <fullName evidence="10">Mitotic checkpoint serine/threonine-protein kinase BUB1</fullName>
    </recommendedName>
</protein>
<dbReference type="InterPro" id="IPR013212">
    <property type="entry name" value="Mad3/Bub1_I"/>
</dbReference>
<evidence type="ECO:0000313" key="8">
    <source>
        <dbReference type="EMBL" id="KAH9306424.1"/>
    </source>
</evidence>
<feature type="domain" description="BUB1 N-terminal" evidence="7">
    <location>
        <begin position="1"/>
        <end position="155"/>
    </location>
</feature>
<keyword evidence="4" id="KW-0137">Centromere</keyword>
<evidence type="ECO:0000259" key="5">
    <source>
        <dbReference type="PROSITE" id="PS50011"/>
    </source>
</evidence>
<reference evidence="8 9" key="1">
    <citation type="journal article" date="2021" name="Nat. Plants">
        <title>The Taxus genome provides insights into paclitaxel biosynthesis.</title>
        <authorList>
            <person name="Xiong X."/>
            <person name="Gou J."/>
            <person name="Liao Q."/>
            <person name="Li Y."/>
            <person name="Zhou Q."/>
            <person name="Bi G."/>
            <person name="Li C."/>
            <person name="Du R."/>
            <person name="Wang X."/>
            <person name="Sun T."/>
            <person name="Guo L."/>
            <person name="Liang H."/>
            <person name="Lu P."/>
            <person name="Wu Y."/>
            <person name="Zhang Z."/>
            <person name="Ro D.K."/>
            <person name="Shang Y."/>
            <person name="Huang S."/>
            <person name="Yan J."/>
        </authorList>
    </citation>
    <scope>NUCLEOTIDE SEQUENCE [LARGE SCALE GENOMIC DNA]</scope>
    <source>
        <strain evidence="8">Ta-2019</strain>
    </source>
</reference>
<evidence type="ECO:0000256" key="4">
    <source>
        <dbReference type="ARBA" id="ARBA00023328"/>
    </source>
</evidence>
<gene>
    <name evidence="8" type="ORF">KI387_010828</name>
</gene>
<dbReference type="GO" id="GO:0004672">
    <property type="term" value="F:protein kinase activity"/>
    <property type="evidence" value="ECO:0007669"/>
    <property type="project" value="InterPro"/>
</dbReference>
<dbReference type="PROSITE" id="PS50011">
    <property type="entry name" value="PROTEIN_KINASE_DOM"/>
    <property type="match status" value="1"/>
</dbReference>
<dbReference type="Gene3D" id="1.10.510.10">
    <property type="entry name" value="Transferase(Phosphotransferase) domain 1"/>
    <property type="match status" value="1"/>
</dbReference>
<dbReference type="Pfam" id="PF00069">
    <property type="entry name" value="Pkinase"/>
    <property type="match status" value="1"/>
</dbReference>
<dbReference type="GO" id="GO:0000776">
    <property type="term" value="C:kinetochore"/>
    <property type="evidence" value="ECO:0007669"/>
    <property type="project" value="UniProtKB-KW"/>
</dbReference>
<dbReference type="GO" id="GO:0032991">
    <property type="term" value="C:protein-containing complex"/>
    <property type="evidence" value="ECO:0007669"/>
    <property type="project" value="UniProtKB-ARBA"/>
</dbReference>
<dbReference type="InterPro" id="IPR000719">
    <property type="entry name" value="Prot_kinase_dom"/>
</dbReference>
<sequence length="451" mass="51645">MKMSSSEGDDSLVAWLRRIKERDEDEDAKKQLLESFTKLFQGDKYKTDIRYLKLWILYADSCGEFEQIYSIMEAKGIGIYHSLFYEAYATYLEIQRKLCEANAVYLLGLSRKAQPLAKLKSMYTNFINRMLEIADPSVKTINSGGKVSGKRSFNPWSGRLITKLLEKLNKQILKYKGYNVSTKKYSGKTCLSSLRNAARNKLLDLGSIKYHIKGCSGEGAFAQVFKAHVDGRSDDIVALKIQRPACPWEFYMYRQLDVRISSEERSSFGSAWKVHVYSDCSILVCDYVEHGTLQDVINSYLVTGQCMDEVLCIYYTIELLRMLEALHYAGLIHGDVKPDNLLIRYASEEISEEWNPSRMGGWKDQGLCLIDWGRGIDTSLFPCGTEFEADSKTSSFRCIEMQEKRPWTFQVDTYGVCVIAHMMLHGSYMELVKQASPDGDCFYRPKATVKR</sequence>
<comment type="caution">
    <text evidence="8">The sequence shown here is derived from an EMBL/GenBank/DDBJ whole genome shotgun (WGS) entry which is preliminary data.</text>
</comment>
<proteinExistence type="predicted"/>
<dbReference type="PROSITE" id="PS51489">
    <property type="entry name" value="BUB1_N"/>
    <property type="match status" value="1"/>
</dbReference>
<dbReference type="Gene3D" id="1.25.40.430">
    <property type="match status" value="1"/>
</dbReference>
<feature type="domain" description="OTU" evidence="6">
    <location>
        <begin position="430"/>
        <end position="451"/>
    </location>
</feature>
<name>A0AA38KJJ2_TAXCH</name>
<feature type="domain" description="Protein kinase" evidence="5">
    <location>
        <begin position="210"/>
        <end position="451"/>
    </location>
</feature>
<evidence type="ECO:0000256" key="3">
    <source>
        <dbReference type="ARBA" id="ARBA00022838"/>
    </source>
</evidence>
<accession>A0AA38KJJ2</accession>
<dbReference type="GO" id="GO:0005524">
    <property type="term" value="F:ATP binding"/>
    <property type="evidence" value="ECO:0007669"/>
    <property type="project" value="InterPro"/>
</dbReference>
<keyword evidence="2" id="KW-0158">Chromosome</keyword>
<keyword evidence="3" id="KW-0995">Kinetochore</keyword>
<evidence type="ECO:0008006" key="10">
    <source>
        <dbReference type="Google" id="ProtNLM"/>
    </source>
</evidence>